<dbReference type="SUPFAM" id="SSF54593">
    <property type="entry name" value="Glyoxalase/Bleomycin resistance protein/Dihydroxybiphenyl dioxygenase"/>
    <property type="match status" value="1"/>
</dbReference>
<feature type="domain" description="VOC" evidence="1">
    <location>
        <begin position="2"/>
        <end position="119"/>
    </location>
</feature>
<dbReference type="AlphaFoldDB" id="A0A927BH32"/>
<evidence type="ECO:0000259" key="1">
    <source>
        <dbReference type="PROSITE" id="PS51819"/>
    </source>
</evidence>
<dbReference type="PANTHER" id="PTHR36113">
    <property type="entry name" value="LYASE, PUTATIVE-RELATED-RELATED"/>
    <property type="match status" value="1"/>
</dbReference>
<accession>A0A927BH32</accession>
<sequence>MQIKHLNLVVPDVPQAQTFFETFFDFRCEQRKGSNTLAILRGPNDFVLVISRLAADDPATYPRDFHFGFVTDSPEQVQGKYEQLRAGGVALEHQPRVLHGSLVFYVYAFGYLLTEVSCPLPSPQIN</sequence>
<dbReference type="InterPro" id="IPR051332">
    <property type="entry name" value="Fosfomycin_Res_Enzymes"/>
</dbReference>
<dbReference type="PANTHER" id="PTHR36113:SF3">
    <property type="entry name" value="SLL5075 PROTEIN"/>
    <property type="match status" value="1"/>
</dbReference>
<dbReference type="InterPro" id="IPR029068">
    <property type="entry name" value="Glyas_Bleomycin-R_OHBP_Dase"/>
</dbReference>
<gene>
    <name evidence="2" type="ORF">IC235_18775</name>
</gene>
<dbReference type="InterPro" id="IPR037523">
    <property type="entry name" value="VOC_core"/>
</dbReference>
<name>A0A927BH32_9BACT</name>
<dbReference type="Pfam" id="PF00903">
    <property type="entry name" value="Glyoxalase"/>
    <property type="match status" value="1"/>
</dbReference>
<protein>
    <submittedName>
        <fullName evidence="2">VOC family protein</fullName>
    </submittedName>
</protein>
<organism evidence="2 3">
    <name type="scientific">Hymenobacter montanus</name>
    <dbReference type="NCBI Taxonomy" id="2771359"/>
    <lineage>
        <taxon>Bacteria</taxon>
        <taxon>Pseudomonadati</taxon>
        <taxon>Bacteroidota</taxon>
        <taxon>Cytophagia</taxon>
        <taxon>Cytophagales</taxon>
        <taxon>Hymenobacteraceae</taxon>
        <taxon>Hymenobacter</taxon>
    </lineage>
</organism>
<dbReference type="PROSITE" id="PS51819">
    <property type="entry name" value="VOC"/>
    <property type="match status" value="1"/>
</dbReference>
<dbReference type="EMBL" id="JACXAD010000025">
    <property type="protein sequence ID" value="MBD2769938.1"/>
    <property type="molecule type" value="Genomic_DNA"/>
</dbReference>
<dbReference type="Proteomes" id="UP000612233">
    <property type="component" value="Unassembled WGS sequence"/>
</dbReference>
<keyword evidence="3" id="KW-1185">Reference proteome</keyword>
<dbReference type="RefSeq" id="WP_191006746.1">
    <property type="nucleotide sequence ID" value="NZ_JACXAD010000025.1"/>
</dbReference>
<dbReference type="CDD" id="cd06587">
    <property type="entry name" value="VOC"/>
    <property type="match status" value="1"/>
</dbReference>
<comment type="caution">
    <text evidence="2">The sequence shown here is derived from an EMBL/GenBank/DDBJ whole genome shotgun (WGS) entry which is preliminary data.</text>
</comment>
<proteinExistence type="predicted"/>
<dbReference type="InterPro" id="IPR004360">
    <property type="entry name" value="Glyas_Fos-R_dOase_dom"/>
</dbReference>
<evidence type="ECO:0000313" key="3">
    <source>
        <dbReference type="Proteomes" id="UP000612233"/>
    </source>
</evidence>
<evidence type="ECO:0000313" key="2">
    <source>
        <dbReference type="EMBL" id="MBD2769938.1"/>
    </source>
</evidence>
<reference evidence="2" key="1">
    <citation type="submission" date="2020-09" db="EMBL/GenBank/DDBJ databases">
        <authorList>
            <person name="Kim M.K."/>
        </authorList>
    </citation>
    <scope>NUCLEOTIDE SEQUENCE</scope>
    <source>
        <strain evidence="2">BT664</strain>
    </source>
</reference>
<dbReference type="Gene3D" id="3.10.180.10">
    <property type="entry name" value="2,3-Dihydroxybiphenyl 1,2-Dioxygenase, domain 1"/>
    <property type="match status" value="1"/>
</dbReference>